<organism evidence="4 5">
    <name type="scientific">Aeromonas sanarellii</name>
    <dbReference type="NCBI Taxonomy" id="633415"/>
    <lineage>
        <taxon>Bacteria</taxon>
        <taxon>Pseudomonadati</taxon>
        <taxon>Pseudomonadota</taxon>
        <taxon>Gammaproteobacteria</taxon>
        <taxon>Aeromonadales</taxon>
        <taxon>Aeromonadaceae</taxon>
        <taxon>Aeromonas</taxon>
    </lineage>
</organism>
<evidence type="ECO:0000256" key="1">
    <source>
        <dbReference type="ARBA" id="ARBA00007118"/>
    </source>
</evidence>
<accession>A0ABS4B8G0</accession>
<reference evidence="4 5" key="1">
    <citation type="submission" date="2021-03" db="EMBL/GenBank/DDBJ databases">
        <title>Plant growth promoting bacteria isolated from wild legumes nodules and trapping Phaseolus vulgaris L. nodules in the center and southern Mexico.</title>
        <authorList>
            <person name="Estrada P."/>
        </authorList>
    </citation>
    <scope>NUCLEOTIDE SEQUENCE [LARGE SCALE GENOMIC DNA]</scope>
    <source>
        <strain evidence="4 5">MaGu-431</strain>
    </source>
</reference>
<evidence type="ECO:0000256" key="2">
    <source>
        <dbReference type="ARBA" id="ARBA00023002"/>
    </source>
</evidence>
<protein>
    <submittedName>
        <fullName evidence="4">Nitroreductase family protein</fullName>
    </submittedName>
</protein>
<dbReference type="InterPro" id="IPR000415">
    <property type="entry name" value="Nitroreductase-like"/>
</dbReference>
<comment type="similarity">
    <text evidence="1">Belongs to the nitroreductase family.</text>
</comment>
<evidence type="ECO:0000259" key="3">
    <source>
        <dbReference type="Pfam" id="PF00881"/>
    </source>
</evidence>
<keyword evidence="2" id="KW-0560">Oxidoreductase</keyword>
<dbReference type="SUPFAM" id="SSF55469">
    <property type="entry name" value="FMN-dependent nitroreductase-like"/>
    <property type="match status" value="1"/>
</dbReference>
<dbReference type="InterPro" id="IPR029479">
    <property type="entry name" value="Nitroreductase"/>
</dbReference>
<evidence type="ECO:0000313" key="4">
    <source>
        <dbReference type="EMBL" id="MBP0603752.1"/>
    </source>
</evidence>
<comment type="caution">
    <text evidence="4">The sequence shown here is derived from an EMBL/GenBank/DDBJ whole genome shotgun (WGS) entry which is preliminary data.</text>
</comment>
<evidence type="ECO:0000313" key="5">
    <source>
        <dbReference type="Proteomes" id="UP000666661"/>
    </source>
</evidence>
<name>A0ABS4B8G0_9GAMM</name>
<sequence length="234" mass="25076">MLIASPAHGRSGVASHHTLLPHIFLLDHDMTTAIQNIIDARTSINHFQPDRPLEDGVIASLISLATKAPSAYNMQNWRFIAVQSEAAKRRLRAAAFEQQKIMDASVAFIVCGTLAAHSQLAATLQPSVKHGIMAQQVVDGWVSLASTAHEGNVLLQRDEAIRSASLAAMTLMLSAQGMGLGSCAMSGFDAVQVARAFELSTSELPVMIVAVGYPATKNWPQKPRKALSEVLSIV</sequence>
<gene>
    <name evidence="4" type="ORF">J8I01_14695</name>
</gene>
<proteinExistence type="inferred from homology"/>
<dbReference type="Pfam" id="PF00881">
    <property type="entry name" value="Nitroreductase"/>
    <property type="match status" value="1"/>
</dbReference>
<dbReference type="EMBL" id="JAGIQF010000008">
    <property type="protein sequence ID" value="MBP0603752.1"/>
    <property type="molecule type" value="Genomic_DNA"/>
</dbReference>
<dbReference type="Proteomes" id="UP000666661">
    <property type="component" value="Unassembled WGS sequence"/>
</dbReference>
<dbReference type="PANTHER" id="PTHR43673">
    <property type="entry name" value="NAD(P)H NITROREDUCTASE YDGI-RELATED"/>
    <property type="match status" value="1"/>
</dbReference>
<keyword evidence="5" id="KW-1185">Reference proteome</keyword>
<feature type="domain" description="Nitroreductase" evidence="3">
    <location>
        <begin position="38"/>
        <end position="213"/>
    </location>
</feature>
<dbReference type="Gene3D" id="3.40.109.10">
    <property type="entry name" value="NADH Oxidase"/>
    <property type="match status" value="1"/>
</dbReference>